<accession>A0A809RT83</accession>
<feature type="transmembrane region" description="Helical" evidence="1">
    <location>
        <begin position="196"/>
        <end position="217"/>
    </location>
</feature>
<dbReference type="AlphaFoldDB" id="A0A809RT83"/>
<dbReference type="Pfam" id="PF07589">
    <property type="entry name" value="PEP-CTERM"/>
    <property type="match status" value="1"/>
</dbReference>
<feature type="chain" id="PRO_5035294019" description="Ice-binding protein C-terminal domain-containing protein" evidence="2">
    <location>
        <begin position="22"/>
        <end position="222"/>
    </location>
</feature>
<proteinExistence type="predicted"/>
<dbReference type="EMBL" id="AP021858">
    <property type="protein sequence ID" value="BBO22932.1"/>
    <property type="molecule type" value="Genomic_DNA"/>
</dbReference>
<sequence length="222" mass="24029">MIRKPIAAGALCLAVAGTSYASISVVSGPALLVTDPNVMNYKAAPYDDPTALVRYWTERASYTLSQDLVISIVPPVSYPTNVTSHANNNDNFIAAGTSIESYYLYFDPSGTKSVTTRFRTTNPILGLISNHRGSAANDHFMLSDYLIDPSVPAANIPTTHFGDRGLEMPTDNVIFHAANEIEVDWTASNPGDQMRIITAVPEPATMSALGIGLVALLRRRRR</sequence>
<evidence type="ECO:0000313" key="4">
    <source>
        <dbReference type="EMBL" id="BBO22932.1"/>
    </source>
</evidence>
<feature type="signal peptide" evidence="2">
    <location>
        <begin position="1"/>
        <end position="21"/>
    </location>
</feature>
<evidence type="ECO:0000256" key="2">
    <source>
        <dbReference type="SAM" id="SignalP"/>
    </source>
</evidence>
<keyword evidence="2" id="KW-0732">Signal</keyword>
<reference evidence="4" key="1">
    <citation type="journal article" name="DNA Res.">
        <title>The physiological potential of anammox bacteria as revealed by their core genome structure.</title>
        <authorList>
            <person name="Okubo T."/>
            <person name="Toyoda A."/>
            <person name="Fukuhara K."/>
            <person name="Uchiyama I."/>
            <person name="Harigaya Y."/>
            <person name="Kuroiwa M."/>
            <person name="Suzuki T."/>
            <person name="Murakami Y."/>
            <person name="Suwa Y."/>
            <person name="Takami H."/>
        </authorList>
    </citation>
    <scope>NUCLEOTIDE SEQUENCE</scope>
    <source>
        <strain evidence="4">317325-2</strain>
    </source>
</reference>
<evidence type="ECO:0000256" key="1">
    <source>
        <dbReference type="SAM" id="Phobius"/>
    </source>
</evidence>
<dbReference type="KEGG" id="npy:NPRO_05270"/>
<name>A0A809RT83_9BACT</name>
<organism evidence="4 5">
    <name type="scientific">Candidatus Nitrosymbiomonas proteolyticus</name>
    <dbReference type="NCBI Taxonomy" id="2608984"/>
    <lineage>
        <taxon>Bacteria</taxon>
        <taxon>Bacillati</taxon>
        <taxon>Armatimonadota</taxon>
        <taxon>Armatimonadota incertae sedis</taxon>
        <taxon>Candidatus Nitrosymbiomonas</taxon>
    </lineage>
</organism>
<feature type="domain" description="Ice-binding protein C-terminal" evidence="3">
    <location>
        <begin position="199"/>
        <end position="221"/>
    </location>
</feature>
<evidence type="ECO:0000313" key="5">
    <source>
        <dbReference type="Proteomes" id="UP000662873"/>
    </source>
</evidence>
<protein>
    <recommendedName>
        <fullName evidence="3">Ice-binding protein C-terminal domain-containing protein</fullName>
    </recommendedName>
</protein>
<keyword evidence="1" id="KW-1133">Transmembrane helix</keyword>
<evidence type="ECO:0000259" key="3">
    <source>
        <dbReference type="Pfam" id="PF07589"/>
    </source>
</evidence>
<keyword evidence="1" id="KW-0812">Transmembrane</keyword>
<dbReference type="NCBIfam" id="TIGR02595">
    <property type="entry name" value="PEP_CTERM"/>
    <property type="match status" value="1"/>
</dbReference>
<gene>
    <name evidence="4" type="ORF">NPRO_05270</name>
</gene>
<dbReference type="InterPro" id="IPR013424">
    <property type="entry name" value="Ice-binding_C"/>
</dbReference>
<keyword evidence="1" id="KW-0472">Membrane</keyword>
<dbReference type="Proteomes" id="UP000662873">
    <property type="component" value="Chromosome"/>
</dbReference>